<dbReference type="AlphaFoldDB" id="A0A1C9U503"/>
<reference evidence="1" key="1">
    <citation type="journal article" date="2016" name="Sci. Rep.">
        <title>Triclosan Resistome from Metagenome Reveals Diverse Enoyl Acyl Carrier Protein Reductases and Selective Enrichment of Triclosan Resistance Genes.</title>
        <authorList>
            <person name="Khan R."/>
            <person name="Kong H.G."/>
            <person name="Jung Y.H."/>
            <person name="Choi J."/>
            <person name="Baek K.Y."/>
            <person name="Hwang E.C."/>
            <person name="Lee S.W."/>
        </authorList>
    </citation>
    <scope>NUCLEOTIDE SEQUENCE</scope>
</reference>
<keyword evidence="1" id="KW-0969">Cilium</keyword>
<dbReference type="Gene3D" id="3.30.160.170">
    <property type="entry name" value="FlaG-like"/>
    <property type="match status" value="1"/>
</dbReference>
<protein>
    <submittedName>
        <fullName evidence="1">Flagellar protein flag protein</fullName>
    </submittedName>
</protein>
<dbReference type="InterPro" id="IPR005186">
    <property type="entry name" value="FlaG"/>
</dbReference>
<dbReference type="InterPro" id="IPR035924">
    <property type="entry name" value="FlaG-like_sf"/>
</dbReference>
<dbReference type="SUPFAM" id="SSF160214">
    <property type="entry name" value="FlaG-like"/>
    <property type="match status" value="1"/>
</dbReference>
<keyword evidence="1" id="KW-0282">Flagellum</keyword>
<dbReference type="Pfam" id="PF03646">
    <property type="entry name" value="FlaG"/>
    <property type="match status" value="1"/>
</dbReference>
<accession>A0A1C9U503</accession>
<evidence type="ECO:0000313" key="1">
    <source>
        <dbReference type="EMBL" id="AOR51219.1"/>
    </source>
</evidence>
<sequence length="110" mass="12505">MDAIKFHGLESLFDTQLTSEIKPVLARTKTTNEPTNTFEDITNIVDELNHSLSQLNTTLRFNVDNESDTFYVAVIDTKTKEMLRRFPIEELPNSTTIQHKSSGVFLNTKG</sequence>
<proteinExistence type="predicted"/>
<name>A0A1C9U503_9BACT</name>
<dbReference type="EMBL" id="KT982365">
    <property type="protein sequence ID" value="AOR51219.1"/>
    <property type="molecule type" value="Genomic_DNA"/>
</dbReference>
<keyword evidence="1" id="KW-0966">Cell projection</keyword>
<organism evidence="1">
    <name type="scientific">uncultured bacterium pBC1</name>
    <dbReference type="NCBI Taxonomy" id="1781160"/>
    <lineage>
        <taxon>Bacteria</taxon>
        <taxon>environmental samples</taxon>
    </lineage>
</organism>